<dbReference type="SMART" id="SM00342">
    <property type="entry name" value="HTH_ARAC"/>
    <property type="match status" value="1"/>
</dbReference>
<keyword evidence="7" id="KW-0067">ATP-binding</keyword>
<dbReference type="InterPro" id="IPR011006">
    <property type="entry name" value="CheY-like_superfamily"/>
</dbReference>
<keyword evidence="5" id="KW-0547">Nucleotide-binding</keyword>
<dbReference type="GO" id="GO:0043565">
    <property type="term" value="F:sequence-specific DNA binding"/>
    <property type="evidence" value="ECO:0007669"/>
    <property type="project" value="InterPro"/>
</dbReference>
<evidence type="ECO:0000313" key="18">
    <source>
        <dbReference type="Proteomes" id="UP000247681"/>
    </source>
</evidence>
<dbReference type="InterPro" id="IPR018060">
    <property type="entry name" value="HTH_AraC"/>
</dbReference>
<evidence type="ECO:0000259" key="16">
    <source>
        <dbReference type="PROSITE" id="PS50110"/>
    </source>
</evidence>
<dbReference type="SMART" id="SM00387">
    <property type="entry name" value="HATPase_c"/>
    <property type="match status" value="1"/>
</dbReference>
<dbReference type="InterPro" id="IPR003594">
    <property type="entry name" value="HATPase_dom"/>
</dbReference>
<dbReference type="SUPFAM" id="SSF63829">
    <property type="entry name" value="Calcium-dependent phosphotriesterase"/>
    <property type="match status" value="2"/>
</dbReference>
<dbReference type="Gene3D" id="1.10.10.60">
    <property type="entry name" value="Homeodomain-like"/>
    <property type="match status" value="2"/>
</dbReference>
<dbReference type="EC" id="2.7.13.3" evidence="2"/>
<dbReference type="PANTHER" id="PTHR43547">
    <property type="entry name" value="TWO-COMPONENT HISTIDINE KINASE"/>
    <property type="match status" value="1"/>
</dbReference>
<comment type="catalytic activity">
    <reaction evidence="1">
        <text>ATP + protein L-histidine = ADP + protein N-phospho-L-histidine.</text>
        <dbReference type="EC" id="2.7.13.3"/>
    </reaction>
</comment>
<evidence type="ECO:0000256" key="11">
    <source>
        <dbReference type="ARBA" id="ARBA00023163"/>
    </source>
</evidence>
<dbReference type="InterPro" id="IPR004358">
    <property type="entry name" value="Sig_transdc_His_kin-like_C"/>
</dbReference>
<dbReference type="PANTHER" id="PTHR43547:SF2">
    <property type="entry name" value="HYBRID SIGNAL TRANSDUCTION HISTIDINE KINASE C"/>
    <property type="match status" value="1"/>
</dbReference>
<evidence type="ECO:0000256" key="10">
    <source>
        <dbReference type="ARBA" id="ARBA00023125"/>
    </source>
</evidence>
<feature type="domain" description="Response regulatory" evidence="16">
    <location>
        <begin position="1100"/>
        <end position="1215"/>
    </location>
</feature>
<dbReference type="InterPro" id="IPR036097">
    <property type="entry name" value="HisK_dim/P_sf"/>
</dbReference>
<dbReference type="GO" id="GO:0003700">
    <property type="term" value="F:DNA-binding transcription factor activity"/>
    <property type="evidence" value="ECO:0007669"/>
    <property type="project" value="InterPro"/>
</dbReference>
<dbReference type="InterPro" id="IPR018062">
    <property type="entry name" value="HTH_AraC-typ_CS"/>
</dbReference>
<evidence type="ECO:0000256" key="3">
    <source>
        <dbReference type="ARBA" id="ARBA00022553"/>
    </source>
</evidence>
<dbReference type="InterPro" id="IPR015943">
    <property type="entry name" value="WD40/YVTN_repeat-like_dom_sf"/>
</dbReference>
<dbReference type="OrthoDB" id="1522078at2"/>
<dbReference type="GO" id="GO:0005524">
    <property type="term" value="F:ATP binding"/>
    <property type="evidence" value="ECO:0007669"/>
    <property type="project" value="UniProtKB-KW"/>
</dbReference>
<dbReference type="SUPFAM" id="SSF47384">
    <property type="entry name" value="Homodimeric domain of signal transducing histidine kinase"/>
    <property type="match status" value="1"/>
</dbReference>
<feature type="transmembrane region" description="Helical" evidence="13">
    <location>
        <begin position="783"/>
        <end position="804"/>
    </location>
</feature>
<dbReference type="SUPFAM" id="SSF52172">
    <property type="entry name" value="CheY-like"/>
    <property type="match status" value="1"/>
</dbReference>
<dbReference type="Pfam" id="PF00512">
    <property type="entry name" value="HisKA"/>
    <property type="match status" value="1"/>
</dbReference>
<keyword evidence="8" id="KW-0902">Two-component regulatory system</keyword>
<dbReference type="Pfam" id="PF00072">
    <property type="entry name" value="Response_reg"/>
    <property type="match status" value="1"/>
</dbReference>
<dbReference type="GO" id="GO:0000155">
    <property type="term" value="F:phosphorelay sensor kinase activity"/>
    <property type="evidence" value="ECO:0007669"/>
    <property type="project" value="InterPro"/>
</dbReference>
<keyword evidence="3 12" id="KW-0597">Phosphoprotein</keyword>
<dbReference type="Gene3D" id="3.30.565.10">
    <property type="entry name" value="Histidine kinase-like ATPase, C-terminal domain"/>
    <property type="match status" value="1"/>
</dbReference>
<dbReference type="FunFam" id="1.10.287.130:FF:000045">
    <property type="entry name" value="Two-component system sensor histidine kinase/response regulator"/>
    <property type="match status" value="1"/>
</dbReference>
<dbReference type="CDD" id="cd17574">
    <property type="entry name" value="REC_OmpR"/>
    <property type="match status" value="1"/>
</dbReference>
<dbReference type="Gene3D" id="1.10.287.130">
    <property type="match status" value="1"/>
</dbReference>
<dbReference type="PROSITE" id="PS50110">
    <property type="entry name" value="RESPONSE_REGULATORY"/>
    <property type="match status" value="1"/>
</dbReference>
<dbReference type="EMBL" id="QJHL01000001">
    <property type="protein sequence ID" value="PXY46711.1"/>
    <property type="molecule type" value="Genomic_DNA"/>
</dbReference>
<evidence type="ECO:0000256" key="5">
    <source>
        <dbReference type="ARBA" id="ARBA00022741"/>
    </source>
</evidence>
<reference evidence="17 18" key="1">
    <citation type="submission" date="2018-05" db="EMBL/GenBank/DDBJ databases">
        <title>Flavobacterium sp. strain IMCC34758, incomplete genome.</title>
        <authorList>
            <person name="Joung Y."/>
        </authorList>
    </citation>
    <scope>NUCLEOTIDE SEQUENCE [LARGE SCALE GENOMIC DNA]</scope>
    <source>
        <strain evidence="17 18">IMCC34758</strain>
    </source>
</reference>
<gene>
    <name evidence="17" type="ORF">DMB68_05990</name>
</gene>
<keyword evidence="4" id="KW-0808">Transferase</keyword>
<keyword evidence="13" id="KW-0472">Membrane</keyword>
<evidence type="ECO:0000256" key="1">
    <source>
        <dbReference type="ARBA" id="ARBA00000085"/>
    </source>
</evidence>
<dbReference type="PRINTS" id="PR00344">
    <property type="entry name" value="BCTRLSENSOR"/>
</dbReference>
<comment type="caution">
    <text evidence="17">The sequence shown here is derived from an EMBL/GenBank/DDBJ whole genome shotgun (WGS) entry which is preliminary data.</text>
</comment>
<dbReference type="SUPFAM" id="SSF55874">
    <property type="entry name" value="ATPase domain of HSP90 chaperone/DNA topoisomerase II/histidine kinase"/>
    <property type="match status" value="1"/>
</dbReference>
<feature type="domain" description="Histidine kinase" evidence="15">
    <location>
        <begin position="841"/>
        <end position="1061"/>
    </location>
</feature>
<dbReference type="Pfam" id="PF02518">
    <property type="entry name" value="HATPase_c"/>
    <property type="match status" value="1"/>
</dbReference>
<dbReference type="Gene3D" id="3.40.50.2300">
    <property type="match status" value="1"/>
</dbReference>
<proteinExistence type="predicted"/>
<dbReference type="FunFam" id="3.30.565.10:FF:000037">
    <property type="entry name" value="Hybrid sensor histidine kinase/response regulator"/>
    <property type="match status" value="1"/>
</dbReference>
<dbReference type="Gene3D" id="2.130.10.10">
    <property type="entry name" value="YVTN repeat-like/Quinoprotein amine dehydrogenase"/>
    <property type="match status" value="2"/>
</dbReference>
<keyword evidence="6 17" id="KW-0418">Kinase</keyword>
<dbReference type="Proteomes" id="UP000247681">
    <property type="component" value="Unassembled WGS sequence"/>
</dbReference>
<evidence type="ECO:0000256" key="9">
    <source>
        <dbReference type="ARBA" id="ARBA00023015"/>
    </source>
</evidence>
<organism evidence="17 18">
    <name type="scientific">Flavobacterium hydrophilum</name>
    <dbReference type="NCBI Taxonomy" id="2211445"/>
    <lineage>
        <taxon>Bacteria</taxon>
        <taxon>Pseudomonadati</taxon>
        <taxon>Bacteroidota</taxon>
        <taxon>Flavobacteriia</taxon>
        <taxon>Flavobacteriales</taxon>
        <taxon>Flavobacteriaceae</taxon>
        <taxon>Flavobacterium</taxon>
    </lineage>
</organism>
<sequence>MKQNPIILFLCLITFYYSHSQNIKFTHYNDNNGLSHNSVRHIVQDKKGFLWFGTFFGLNRFDGYQFKNYMSSSPGNNKLYNDDITALELDEASNHLWIGTRKGLTLFKMDTHTFVTFLPKKNDSNSLPEGEIRSVYVDKFKRVWVGTKNQGVFMFFLKENRFEKIPIKGFDYVKEIFEDKKGNIWVGSYDKGSVAKITLDNKGTIVKMNNYTLSVPYSNEKNPYINFIYEDAKADIFVGTRRGLYKLDKKNDQFVNLYIENKDIRGNLGPYFLSVAKAPDGKYWVGTLGGLLVCKQLEDIQKGDYKWYYSVLSDDTSIVDNLVSALYFDRAGVLWIGTEDGLDKFDPYENQFVLNKDISRYIGNQAPRIRGFSKTYDGKVIVATSHNGLFISNAKGFIPLYNKSIDISSIYSEDGKTFYCGLWDGRMLVYNYGTNSSKEINLGFDTSPIFAFNKIGNQSLMIGSFGEGAVILNTQTLQVQTSTGKLLPGFQINAIEKDIQNNVWFATETGVVKYNSATGKIETYKSLSKKENGIPNEDNVSDIMIDKKGKIWASTRFGLCLYNPKKNTFATIKNFKEISGTWITDMLSDVNGNLWLNINNNSIAWVKSDLKDINIYHVNSGNRLDVFSSSGFFNFNNSTIFLGGKNGIISFSPQTMKRNNWSPEPVISEFKIQNEEVFPEMEINGDVPLSKELNYGKKVELNYKNRNFSLQFSTPSFANEKLNKFQYMLEGFDKHWITANSNSRTVQYTNLFPGNYVFKIKSSNSDGHWSKVVSYQIKILPPFWLTPISFLLFFIVLVFIFYFIRKEIKNRIRLKQELLTEKVNREHDIKLNNEKLRFFTNISHELRTPLTLILGPAKQLLDENSNATDYEKSRYNLIYQNASRLLNLVNQVLDFRKAQSGELKLKVSKTDILSYSKNIFDSFKEMAFNKKIKLNFITEAESIEGWIDNDKYDKILYNLLSNALKFTNKYGNVDLFIRLKNNTEEILIIEVIDDGIGIPPKSQEKIFKRFYQATNSKAHNTGSGIGLSLVKSLVALHKGLITVESALGKGSTFRVEIPIDRVSYETKEVFEYALKNDNLSMLIPEKTAKKTIQNTELKQKILVIEDNTELRKYLVDFLSDYYKVYDAENGEEGLKICRQIKPILCVADVMMPVMDGLEFCKELKNDEFISHIPVVLLTALGENVDKVKGYEIGADGYLVKPFEPTLLKSVIENVIKSRLDLKVKFSGEVESKVSLLTHSPIDEEFMERITTLINDNLSEEDLSTEFLCDKLGVSSSKLYRKIKELTDLAPNEFIRTIRLKKSAELLKTKKYNVSEVTNLVGFNDPLYFSRCFKKQFGFPPSKLIN</sequence>
<evidence type="ECO:0000256" key="6">
    <source>
        <dbReference type="ARBA" id="ARBA00022777"/>
    </source>
</evidence>
<dbReference type="InterPro" id="IPR011123">
    <property type="entry name" value="Y_Y_Y"/>
</dbReference>
<keyword evidence="10" id="KW-0238">DNA-binding</keyword>
<dbReference type="CDD" id="cd00082">
    <property type="entry name" value="HisKA"/>
    <property type="match status" value="1"/>
</dbReference>
<feature type="domain" description="HTH araC/xylS-type" evidence="14">
    <location>
        <begin position="1247"/>
        <end position="1345"/>
    </location>
</feature>
<evidence type="ECO:0000259" key="14">
    <source>
        <dbReference type="PROSITE" id="PS01124"/>
    </source>
</evidence>
<dbReference type="InterPro" id="IPR036890">
    <property type="entry name" value="HATPase_C_sf"/>
</dbReference>
<keyword evidence="9" id="KW-0805">Transcription regulation</keyword>
<name>A0A2V4C5V0_9FLAO</name>
<dbReference type="InterPro" id="IPR011110">
    <property type="entry name" value="Reg_prop"/>
</dbReference>
<dbReference type="InterPro" id="IPR001789">
    <property type="entry name" value="Sig_transdc_resp-reg_receiver"/>
</dbReference>
<evidence type="ECO:0000256" key="13">
    <source>
        <dbReference type="SAM" id="Phobius"/>
    </source>
</evidence>
<evidence type="ECO:0000259" key="15">
    <source>
        <dbReference type="PROSITE" id="PS50109"/>
    </source>
</evidence>
<keyword evidence="13" id="KW-1133">Transmembrane helix</keyword>
<dbReference type="Pfam" id="PF12833">
    <property type="entry name" value="HTH_18"/>
    <property type="match status" value="1"/>
</dbReference>
<accession>A0A2V4C5V0</accession>
<dbReference type="InterPro" id="IPR003661">
    <property type="entry name" value="HisK_dim/P_dom"/>
</dbReference>
<keyword evidence="18" id="KW-1185">Reference proteome</keyword>
<dbReference type="SMART" id="SM00448">
    <property type="entry name" value="REC"/>
    <property type="match status" value="1"/>
</dbReference>
<evidence type="ECO:0000256" key="8">
    <source>
        <dbReference type="ARBA" id="ARBA00023012"/>
    </source>
</evidence>
<evidence type="ECO:0000256" key="4">
    <source>
        <dbReference type="ARBA" id="ARBA00022679"/>
    </source>
</evidence>
<protein>
    <recommendedName>
        <fullName evidence="2">histidine kinase</fullName>
        <ecNumber evidence="2">2.7.13.3</ecNumber>
    </recommendedName>
</protein>
<evidence type="ECO:0000313" key="17">
    <source>
        <dbReference type="EMBL" id="PXY46711.1"/>
    </source>
</evidence>
<dbReference type="PROSITE" id="PS01124">
    <property type="entry name" value="HTH_ARAC_FAMILY_2"/>
    <property type="match status" value="1"/>
</dbReference>
<dbReference type="Pfam" id="PF07494">
    <property type="entry name" value="Reg_prop"/>
    <property type="match status" value="4"/>
</dbReference>
<evidence type="ECO:0000256" key="7">
    <source>
        <dbReference type="ARBA" id="ARBA00022840"/>
    </source>
</evidence>
<evidence type="ECO:0000256" key="2">
    <source>
        <dbReference type="ARBA" id="ARBA00012438"/>
    </source>
</evidence>
<dbReference type="PROSITE" id="PS50109">
    <property type="entry name" value="HIS_KIN"/>
    <property type="match status" value="1"/>
</dbReference>
<dbReference type="InterPro" id="IPR009057">
    <property type="entry name" value="Homeodomain-like_sf"/>
</dbReference>
<dbReference type="InterPro" id="IPR005467">
    <property type="entry name" value="His_kinase_dom"/>
</dbReference>
<dbReference type="Pfam" id="PF07495">
    <property type="entry name" value="Y_Y_Y"/>
    <property type="match status" value="1"/>
</dbReference>
<feature type="modified residue" description="4-aspartylphosphate" evidence="12">
    <location>
        <position position="1148"/>
    </location>
</feature>
<dbReference type="PROSITE" id="PS00041">
    <property type="entry name" value="HTH_ARAC_FAMILY_1"/>
    <property type="match status" value="1"/>
</dbReference>
<dbReference type="Gene3D" id="2.60.40.10">
    <property type="entry name" value="Immunoglobulins"/>
    <property type="match status" value="1"/>
</dbReference>
<dbReference type="RefSeq" id="WP_110345717.1">
    <property type="nucleotide sequence ID" value="NZ_QJHL01000001.1"/>
</dbReference>
<keyword evidence="13" id="KW-0812">Transmembrane</keyword>
<dbReference type="InterPro" id="IPR013783">
    <property type="entry name" value="Ig-like_fold"/>
</dbReference>
<keyword evidence="11" id="KW-0804">Transcription</keyword>
<dbReference type="SUPFAM" id="SSF46689">
    <property type="entry name" value="Homeodomain-like"/>
    <property type="match status" value="1"/>
</dbReference>
<dbReference type="SMART" id="SM00388">
    <property type="entry name" value="HisKA"/>
    <property type="match status" value="1"/>
</dbReference>
<evidence type="ECO:0000256" key="12">
    <source>
        <dbReference type="PROSITE-ProRule" id="PRU00169"/>
    </source>
</evidence>